<dbReference type="InterPro" id="IPR055469">
    <property type="entry name" value="DUF7041"/>
</dbReference>
<comment type="caution">
    <text evidence="2">The sequence shown here is derived from an EMBL/GenBank/DDBJ whole genome shotgun (WGS) entry which is preliminary data.</text>
</comment>
<dbReference type="Pfam" id="PF23055">
    <property type="entry name" value="DUF7041"/>
    <property type="match status" value="1"/>
</dbReference>
<keyword evidence="3" id="KW-1185">Reference proteome</keyword>
<dbReference type="OrthoDB" id="10257314at2759"/>
<dbReference type="Proteomes" id="UP000499080">
    <property type="component" value="Unassembled WGS sequence"/>
</dbReference>
<dbReference type="EMBL" id="BGPR01000182">
    <property type="protein sequence ID" value="GBM02615.1"/>
    <property type="molecule type" value="Genomic_DNA"/>
</dbReference>
<organism evidence="2 3">
    <name type="scientific">Araneus ventricosus</name>
    <name type="common">Orbweaver spider</name>
    <name type="synonym">Epeira ventricosa</name>
    <dbReference type="NCBI Taxonomy" id="182803"/>
    <lineage>
        <taxon>Eukaryota</taxon>
        <taxon>Metazoa</taxon>
        <taxon>Ecdysozoa</taxon>
        <taxon>Arthropoda</taxon>
        <taxon>Chelicerata</taxon>
        <taxon>Arachnida</taxon>
        <taxon>Araneae</taxon>
        <taxon>Araneomorphae</taxon>
        <taxon>Entelegynae</taxon>
        <taxon>Araneoidea</taxon>
        <taxon>Araneidae</taxon>
        <taxon>Araneus</taxon>
    </lineage>
</organism>
<evidence type="ECO:0000259" key="1">
    <source>
        <dbReference type="Pfam" id="PF23055"/>
    </source>
</evidence>
<feature type="domain" description="DUF7041" evidence="1">
    <location>
        <begin position="1"/>
        <end position="66"/>
    </location>
</feature>
<reference evidence="2 3" key="1">
    <citation type="journal article" date="2019" name="Sci. Rep.">
        <title>Orb-weaving spider Araneus ventricosus genome elucidates the spidroin gene catalogue.</title>
        <authorList>
            <person name="Kono N."/>
            <person name="Nakamura H."/>
            <person name="Ohtoshi R."/>
            <person name="Moran D.A.P."/>
            <person name="Shinohara A."/>
            <person name="Yoshida Y."/>
            <person name="Fujiwara M."/>
            <person name="Mori M."/>
            <person name="Tomita M."/>
            <person name="Arakawa K."/>
        </authorList>
    </citation>
    <scope>NUCLEOTIDE SEQUENCE [LARGE SCALE GENOMIC DNA]</scope>
</reference>
<accession>A0A4Y2CH19</accession>
<sequence>MESQFAIAFITITKTKFRKIIASLADNLLSNAIIKSPSNDDSHSAVKMRLINLFPESENARIRTLLSEMLLDCQKPSQLLRKMIQLALDKVSDATVANQHPPDFVHKFGKFTRVRWYSREGFRSF</sequence>
<protein>
    <recommendedName>
        <fullName evidence="1">DUF7041 domain-containing protein</fullName>
    </recommendedName>
</protein>
<name>A0A4Y2CH19_ARAVE</name>
<dbReference type="PANTHER" id="PTHR33327">
    <property type="entry name" value="ENDONUCLEASE"/>
    <property type="match status" value="1"/>
</dbReference>
<dbReference type="PANTHER" id="PTHR33327:SF3">
    <property type="entry name" value="RNA-DIRECTED DNA POLYMERASE"/>
    <property type="match status" value="1"/>
</dbReference>
<dbReference type="AlphaFoldDB" id="A0A4Y2CH19"/>
<evidence type="ECO:0000313" key="2">
    <source>
        <dbReference type="EMBL" id="GBM02615.1"/>
    </source>
</evidence>
<gene>
    <name evidence="2" type="ORF">AVEN_258925_1</name>
</gene>
<evidence type="ECO:0000313" key="3">
    <source>
        <dbReference type="Proteomes" id="UP000499080"/>
    </source>
</evidence>
<proteinExistence type="predicted"/>